<dbReference type="PANTHER" id="PTHR10194">
    <property type="entry name" value="RAS GTPASE-ACTIVATING PROTEINS"/>
    <property type="match status" value="1"/>
</dbReference>
<organism evidence="7 8">
    <name type="scientific">Coregonus suidteri</name>
    <dbReference type="NCBI Taxonomy" id="861788"/>
    <lineage>
        <taxon>Eukaryota</taxon>
        <taxon>Metazoa</taxon>
        <taxon>Chordata</taxon>
        <taxon>Craniata</taxon>
        <taxon>Vertebrata</taxon>
        <taxon>Euteleostomi</taxon>
        <taxon>Actinopterygii</taxon>
        <taxon>Neopterygii</taxon>
        <taxon>Teleostei</taxon>
        <taxon>Protacanthopterygii</taxon>
        <taxon>Salmoniformes</taxon>
        <taxon>Salmonidae</taxon>
        <taxon>Coregoninae</taxon>
        <taxon>Coregonus</taxon>
    </lineage>
</organism>
<dbReference type="GO" id="GO:0035556">
    <property type="term" value="P:intracellular signal transduction"/>
    <property type="evidence" value="ECO:0007669"/>
    <property type="project" value="InterPro"/>
</dbReference>
<dbReference type="InterPro" id="IPR039360">
    <property type="entry name" value="Ras_GTPase"/>
</dbReference>
<dbReference type="AlphaFoldDB" id="A0AAN8Q8N0"/>
<dbReference type="InterPro" id="IPR001562">
    <property type="entry name" value="Znf_Btk_motif"/>
</dbReference>
<sequence length="207" mass="23504">FFLFFQGKEALCIIPVKNIRAVEKLEESAFNRKNMFQVLHSEKPLYVQAGNCVEASEWVEVLSQVNRCNPDRLGTFHPSAYLAGAWLCCRSLSDSQPGCKPCTPTLLANLQLDIDCDRETERIFSLLTSSYSKLQKMEDACASIAVYQGPLREQDDYSLFTIQDPKETFQTVRKIRHTLKELQREHDTRSGTAQYGSQENPIVGKTS</sequence>
<evidence type="ECO:0000256" key="5">
    <source>
        <dbReference type="SAM" id="MobiDB-lite"/>
    </source>
</evidence>
<dbReference type="Gene3D" id="2.30.29.30">
    <property type="entry name" value="Pleckstrin-homology domain (PH domain)/Phosphotyrosine-binding domain (PTB)"/>
    <property type="match status" value="1"/>
</dbReference>
<feature type="domain" description="PH" evidence="6">
    <location>
        <begin position="1"/>
        <end position="67"/>
    </location>
</feature>
<dbReference type="SUPFAM" id="SSF50729">
    <property type="entry name" value="PH domain-like"/>
    <property type="match status" value="1"/>
</dbReference>
<dbReference type="SMART" id="SM00107">
    <property type="entry name" value="BTK"/>
    <property type="match status" value="1"/>
</dbReference>
<dbReference type="Pfam" id="PF00779">
    <property type="entry name" value="BTK"/>
    <property type="match status" value="1"/>
</dbReference>
<dbReference type="Proteomes" id="UP001356427">
    <property type="component" value="Unassembled WGS sequence"/>
</dbReference>
<dbReference type="InterPro" id="IPR001849">
    <property type="entry name" value="PH_domain"/>
</dbReference>
<name>A0AAN8Q8N0_9TELE</name>
<evidence type="ECO:0000313" key="8">
    <source>
        <dbReference type="Proteomes" id="UP001356427"/>
    </source>
</evidence>
<proteinExistence type="predicted"/>
<keyword evidence="3" id="KW-0862">Zinc</keyword>
<evidence type="ECO:0000256" key="4">
    <source>
        <dbReference type="PROSITE-ProRule" id="PRU00432"/>
    </source>
</evidence>
<dbReference type="PROSITE" id="PS51113">
    <property type="entry name" value="ZF_BTK"/>
    <property type="match status" value="1"/>
</dbReference>
<reference evidence="7 8" key="1">
    <citation type="submission" date="2021-04" db="EMBL/GenBank/DDBJ databases">
        <authorList>
            <person name="De Guttry C."/>
            <person name="Zahm M."/>
            <person name="Klopp C."/>
            <person name="Cabau C."/>
            <person name="Louis A."/>
            <person name="Berthelot C."/>
            <person name="Parey E."/>
            <person name="Roest Crollius H."/>
            <person name="Montfort J."/>
            <person name="Robinson-Rechavi M."/>
            <person name="Bucao C."/>
            <person name="Bouchez O."/>
            <person name="Gislard M."/>
            <person name="Lluch J."/>
            <person name="Milhes M."/>
            <person name="Lampietro C."/>
            <person name="Lopez Roques C."/>
            <person name="Donnadieu C."/>
            <person name="Braasch I."/>
            <person name="Desvignes T."/>
            <person name="Postlethwait J."/>
            <person name="Bobe J."/>
            <person name="Wedekind C."/>
            <person name="Guiguen Y."/>
        </authorList>
    </citation>
    <scope>NUCLEOTIDE SEQUENCE [LARGE SCALE GENOMIC DNA]</scope>
    <source>
        <strain evidence="7">Cs_M1</strain>
        <tissue evidence="7">Blood</tissue>
    </source>
</reference>
<evidence type="ECO:0000256" key="2">
    <source>
        <dbReference type="ARBA" id="ARBA00022771"/>
    </source>
</evidence>
<feature type="non-terminal residue" evidence="7">
    <location>
        <position position="1"/>
    </location>
</feature>
<evidence type="ECO:0000313" key="7">
    <source>
        <dbReference type="EMBL" id="KAK6276782.1"/>
    </source>
</evidence>
<feature type="region of interest" description="Disordered" evidence="5">
    <location>
        <begin position="183"/>
        <end position="207"/>
    </location>
</feature>
<dbReference type="GO" id="GO:0008270">
    <property type="term" value="F:zinc ion binding"/>
    <property type="evidence" value="ECO:0007669"/>
    <property type="project" value="UniProtKB-KW"/>
</dbReference>
<dbReference type="InterPro" id="IPR011993">
    <property type="entry name" value="PH-like_dom_sf"/>
</dbReference>
<dbReference type="PANTHER" id="PTHR10194:SF21">
    <property type="entry name" value="RAS GTPASE-ACTIVATING PROTEIN 2"/>
    <property type="match status" value="1"/>
</dbReference>
<dbReference type="EMBL" id="JAGTTL010001830">
    <property type="protein sequence ID" value="KAK6276782.1"/>
    <property type="molecule type" value="Genomic_DNA"/>
</dbReference>
<feature type="compositionally biased region" description="Polar residues" evidence="5">
    <location>
        <begin position="190"/>
        <end position="207"/>
    </location>
</feature>
<evidence type="ECO:0000259" key="6">
    <source>
        <dbReference type="PROSITE" id="PS50003"/>
    </source>
</evidence>
<keyword evidence="2 4" id="KW-0863">Zinc-finger</keyword>
<evidence type="ECO:0000256" key="3">
    <source>
        <dbReference type="ARBA" id="ARBA00022833"/>
    </source>
</evidence>
<keyword evidence="8" id="KW-1185">Reference proteome</keyword>
<comment type="caution">
    <text evidence="7">The sequence shown here is derived from an EMBL/GenBank/DDBJ whole genome shotgun (WGS) entry which is preliminary data.</text>
</comment>
<keyword evidence="1" id="KW-0479">Metal-binding</keyword>
<protein>
    <recommendedName>
        <fullName evidence="6">PH domain-containing protein</fullName>
    </recommendedName>
</protein>
<evidence type="ECO:0000256" key="1">
    <source>
        <dbReference type="ARBA" id="ARBA00022723"/>
    </source>
</evidence>
<gene>
    <name evidence="7" type="ORF">J4Q44_G00392260</name>
</gene>
<dbReference type="PROSITE" id="PS50003">
    <property type="entry name" value="PH_DOMAIN"/>
    <property type="match status" value="1"/>
</dbReference>
<accession>A0AAN8Q8N0</accession>